<keyword evidence="2" id="KW-0645">Protease</keyword>
<dbReference type="PANTHER" id="PTHR36844:SF1">
    <property type="entry name" value="PROTEASE PRSW"/>
    <property type="match status" value="1"/>
</dbReference>
<dbReference type="RefSeq" id="WP_146682911.1">
    <property type="nucleotide sequence ID" value="NZ_CP019646.1"/>
</dbReference>
<reference evidence="3" key="1">
    <citation type="submission" date="2017-02" db="EMBL/GenBank/DDBJ databases">
        <title>Comparative genomics and description of representatives of a novel lineage of planctomycetes thriving in anoxic sediments.</title>
        <authorList>
            <person name="Spring S."/>
            <person name="Bunk B."/>
            <person name="Sproer C."/>
        </authorList>
    </citation>
    <scope>NUCLEOTIDE SEQUENCE [LARGE SCALE GENOMIC DNA]</scope>
    <source>
        <strain evidence="3">SM-Chi-D1</strain>
    </source>
</reference>
<dbReference type="EMBL" id="CP019646">
    <property type="protein sequence ID" value="AQQ70664.1"/>
    <property type="molecule type" value="Genomic_DNA"/>
</dbReference>
<keyword evidence="2" id="KW-0378">Hydrolase</keyword>
<dbReference type="InterPro" id="IPR026898">
    <property type="entry name" value="PrsW"/>
</dbReference>
<evidence type="ECO:0000313" key="2">
    <source>
        <dbReference type="EMBL" id="AQQ70664.1"/>
    </source>
</evidence>
<feature type="transmembrane region" description="Helical" evidence="1">
    <location>
        <begin position="257"/>
        <end position="277"/>
    </location>
</feature>
<dbReference type="Pfam" id="PF13367">
    <property type="entry name" value="PrsW-protease"/>
    <property type="match status" value="1"/>
</dbReference>
<sequence>MIKTFSMRIKACSSLAGRFLHVDDYPTMKDFLVKIFIPAAVVVFSVNFFFGGDYKNSKLISAQKAFENGSYKYAFYLYSELLDEDSLNPLYHRELLKTQFMIKNSGKIYHTDNFVRGQYVLMSKENDPGTSDMGFYGLGIYYTLRGEYITALRNFSTIKNRNVPYVNNSAGIAFLGINKPDIAESHFRREIELGGFVEGAARNLSYLYQQQGELDKIYELSKDPKAGRFVPSKLTSEAMVSQSRFFSYFIESLKSKGITLSGFIAAVIVLIIWTAFLQRLHSNGKANTVWLLSALLLGMFFAEFCSIYYDIIYHGLDLKIGQSPIRDLIYCIFGVGLIEESMKLLPFLIILKISGQINKPIDYIIYASISALGFAFMENLNYFKSPGLSIVSVRTLSAVVLHMSLTSFAVYGLVYAKYIKNNKHKIAWLGGTWAAAVVIHGLYDFWLSAEWINDVFKLTSIIILIMAAREFGLIINKSLYMGRQFQDNPTKITSSTRYLVYSLSAVFLSQHFITGWQLGAYQANLGSVRSFIVFYILAIIIVKSLGSSGVLQDCGRRELKTVQQSSPSAQCSRA</sequence>
<name>A0A1Q2MDD6_9BACT</name>
<proteinExistence type="predicted"/>
<keyword evidence="1" id="KW-0472">Membrane</keyword>
<dbReference type="GO" id="GO:0006508">
    <property type="term" value="P:proteolysis"/>
    <property type="evidence" value="ECO:0007669"/>
    <property type="project" value="UniProtKB-KW"/>
</dbReference>
<dbReference type="EC" id="3.4.-.-" evidence="2"/>
<dbReference type="STRING" id="1851148.SMSP2_01020"/>
<feature type="transmembrane region" description="Helical" evidence="1">
    <location>
        <begin position="426"/>
        <end position="443"/>
    </location>
</feature>
<keyword evidence="1" id="KW-1133">Transmembrane helix</keyword>
<feature type="transmembrane region" description="Helical" evidence="1">
    <location>
        <begin position="31"/>
        <end position="50"/>
    </location>
</feature>
<feature type="transmembrane region" description="Helical" evidence="1">
    <location>
        <begin position="395"/>
        <end position="414"/>
    </location>
</feature>
<protein>
    <submittedName>
        <fullName evidence="2">Protease PrsW</fullName>
        <ecNumber evidence="2">3.4.-.-</ecNumber>
    </submittedName>
</protein>
<organism evidence="2 3">
    <name type="scientific">Limihaloglobus sulfuriphilus</name>
    <dbReference type="NCBI Taxonomy" id="1851148"/>
    <lineage>
        <taxon>Bacteria</taxon>
        <taxon>Pseudomonadati</taxon>
        <taxon>Planctomycetota</taxon>
        <taxon>Phycisphaerae</taxon>
        <taxon>Sedimentisphaerales</taxon>
        <taxon>Sedimentisphaeraceae</taxon>
        <taxon>Limihaloglobus</taxon>
    </lineage>
</organism>
<evidence type="ECO:0000313" key="3">
    <source>
        <dbReference type="Proteomes" id="UP000188181"/>
    </source>
</evidence>
<feature type="transmembrane region" description="Helical" evidence="1">
    <location>
        <begin position="498"/>
        <end position="519"/>
    </location>
</feature>
<dbReference type="GO" id="GO:0008233">
    <property type="term" value="F:peptidase activity"/>
    <property type="evidence" value="ECO:0007669"/>
    <property type="project" value="UniProtKB-KW"/>
</dbReference>
<feature type="transmembrane region" description="Helical" evidence="1">
    <location>
        <begin position="455"/>
        <end position="475"/>
    </location>
</feature>
<feature type="transmembrane region" description="Helical" evidence="1">
    <location>
        <begin position="363"/>
        <end position="383"/>
    </location>
</feature>
<dbReference type="PANTHER" id="PTHR36844">
    <property type="entry name" value="PROTEASE PRSW"/>
    <property type="match status" value="1"/>
</dbReference>
<keyword evidence="1" id="KW-0812">Transmembrane</keyword>
<feature type="transmembrane region" description="Helical" evidence="1">
    <location>
        <begin position="531"/>
        <end position="551"/>
    </location>
</feature>
<evidence type="ECO:0000256" key="1">
    <source>
        <dbReference type="SAM" id="Phobius"/>
    </source>
</evidence>
<keyword evidence="3" id="KW-1185">Reference proteome</keyword>
<dbReference type="Proteomes" id="UP000188181">
    <property type="component" value="Chromosome"/>
</dbReference>
<dbReference type="Gene3D" id="1.25.40.10">
    <property type="entry name" value="Tetratricopeptide repeat domain"/>
    <property type="match status" value="1"/>
</dbReference>
<dbReference type="OrthoDB" id="243071at2"/>
<dbReference type="InterPro" id="IPR011990">
    <property type="entry name" value="TPR-like_helical_dom_sf"/>
</dbReference>
<dbReference type="AlphaFoldDB" id="A0A1Q2MDD6"/>
<feature type="transmembrane region" description="Helical" evidence="1">
    <location>
        <begin position="289"/>
        <end position="309"/>
    </location>
</feature>
<feature type="transmembrane region" description="Helical" evidence="1">
    <location>
        <begin position="329"/>
        <end position="351"/>
    </location>
</feature>
<accession>A0A1Q2MDD6</accession>
<gene>
    <name evidence="2" type="primary">prsW_2</name>
    <name evidence="2" type="ORF">SMSP2_01020</name>
</gene>
<dbReference type="KEGG" id="pbas:SMSP2_01020"/>
<dbReference type="SUPFAM" id="SSF48452">
    <property type="entry name" value="TPR-like"/>
    <property type="match status" value="1"/>
</dbReference>